<dbReference type="PIRSF" id="PIRSF005739">
    <property type="entry name" value="O-mtase"/>
    <property type="match status" value="1"/>
</dbReference>
<evidence type="ECO:0000313" key="6">
    <source>
        <dbReference type="EMBL" id="GGU32528.1"/>
    </source>
</evidence>
<keyword evidence="3" id="KW-0949">S-adenosyl-L-methionine</keyword>
<sequence length="322" mass="35345">MADTTVVDDYFTLVDDSCVAVLPHVLRIAAELRIADHLPASASSLASVVDADTDAVYRLLRALASVGVVSESGGSFELTERGQRLTTSWASLVNIDSQLAWIKATDTIRSGRSSFDQVHRGEFFSHKDDDPEANRMFLRRMRERASRSYPEFASCVDWSESSVVMDIGGGDGYLIGTVLAHAQHLSGVLFDRPATVDVVEDAGVPARLRCERGDFFEKVAPGADTHLMCSVLHDWTDEQCTQILRHSKEALEPGGRLHIVEMIVPDGDEWHPSKWSDVGMMVLTGGKERTLPEFSSLLEASGYALRSVRAIPNSYFSVITAV</sequence>
<accession>A0ABQ2UGC5</accession>
<keyword evidence="7" id="KW-1185">Reference proteome</keyword>
<keyword evidence="1 6" id="KW-0489">Methyltransferase</keyword>
<dbReference type="InterPro" id="IPR016461">
    <property type="entry name" value="COMT-like"/>
</dbReference>
<dbReference type="PROSITE" id="PS51683">
    <property type="entry name" value="SAM_OMT_II"/>
    <property type="match status" value="1"/>
</dbReference>
<feature type="domain" description="O-methyltransferase dimerisation" evidence="5">
    <location>
        <begin position="21"/>
        <end position="88"/>
    </location>
</feature>
<evidence type="ECO:0000313" key="7">
    <source>
        <dbReference type="Proteomes" id="UP000649573"/>
    </source>
</evidence>
<dbReference type="InterPro" id="IPR012967">
    <property type="entry name" value="COMT_dimerisation"/>
</dbReference>
<dbReference type="SUPFAM" id="SSF53335">
    <property type="entry name" value="S-adenosyl-L-methionine-dependent methyltransferases"/>
    <property type="match status" value="1"/>
</dbReference>
<dbReference type="EMBL" id="BMRE01000008">
    <property type="protein sequence ID" value="GGU32528.1"/>
    <property type="molecule type" value="Genomic_DNA"/>
</dbReference>
<dbReference type="RefSeq" id="WP_189253882.1">
    <property type="nucleotide sequence ID" value="NZ_BMRE01000008.1"/>
</dbReference>
<gene>
    <name evidence="6" type="ORF">GCM10010178_25920</name>
</gene>
<dbReference type="InterPro" id="IPR001077">
    <property type="entry name" value="COMT_C"/>
</dbReference>
<dbReference type="Gene3D" id="3.40.50.150">
    <property type="entry name" value="Vaccinia Virus protein VP39"/>
    <property type="match status" value="1"/>
</dbReference>
<dbReference type="SUPFAM" id="SSF46785">
    <property type="entry name" value="Winged helix' DNA-binding domain"/>
    <property type="match status" value="1"/>
</dbReference>
<reference evidence="7" key="1">
    <citation type="journal article" date="2019" name="Int. J. Syst. Evol. Microbiol.">
        <title>The Global Catalogue of Microorganisms (GCM) 10K type strain sequencing project: providing services to taxonomists for standard genome sequencing and annotation.</title>
        <authorList>
            <consortium name="The Broad Institute Genomics Platform"/>
            <consortium name="The Broad Institute Genome Sequencing Center for Infectious Disease"/>
            <person name="Wu L."/>
            <person name="Ma J."/>
        </authorList>
    </citation>
    <scope>NUCLEOTIDE SEQUENCE [LARGE SCALE GENOMIC DNA]</scope>
    <source>
        <strain evidence="7">JCM 3296</strain>
    </source>
</reference>
<dbReference type="Proteomes" id="UP000649573">
    <property type="component" value="Unassembled WGS sequence"/>
</dbReference>
<evidence type="ECO:0000256" key="1">
    <source>
        <dbReference type="ARBA" id="ARBA00022603"/>
    </source>
</evidence>
<dbReference type="Gene3D" id="1.10.287.1350">
    <property type="match status" value="1"/>
</dbReference>
<dbReference type="PANTHER" id="PTHR43712:SF2">
    <property type="entry name" value="O-METHYLTRANSFERASE CICE"/>
    <property type="match status" value="1"/>
</dbReference>
<dbReference type="GO" id="GO:0008168">
    <property type="term" value="F:methyltransferase activity"/>
    <property type="evidence" value="ECO:0007669"/>
    <property type="project" value="UniProtKB-KW"/>
</dbReference>
<dbReference type="PANTHER" id="PTHR43712">
    <property type="entry name" value="PUTATIVE (AFU_ORTHOLOGUE AFUA_4G14580)-RELATED"/>
    <property type="match status" value="1"/>
</dbReference>
<name>A0ABQ2UGC5_9PSEU</name>
<evidence type="ECO:0000256" key="2">
    <source>
        <dbReference type="ARBA" id="ARBA00022679"/>
    </source>
</evidence>
<evidence type="ECO:0000259" key="5">
    <source>
        <dbReference type="Pfam" id="PF08100"/>
    </source>
</evidence>
<dbReference type="InterPro" id="IPR029063">
    <property type="entry name" value="SAM-dependent_MTases_sf"/>
</dbReference>
<proteinExistence type="predicted"/>
<comment type="caution">
    <text evidence="6">The sequence shown here is derived from an EMBL/GenBank/DDBJ whole genome shotgun (WGS) entry which is preliminary data.</text>
</comment>
<dbReference type="Pfam" id="PF00891">
    <property type="entry name" value="Methyltransf_2"/>
    <property type="match status" value="1"/>
</dbReference>
<dbReference type="Gene3D" id="1.10.10.10">
    <property type="entry name" value="Winged helix-like DNA-binding domain superfamily/Winged helix DNA-binding domain"/>
    <property type="match status" value="1"/>
</dbReference>
<keyword evidence="2" id="KW-0808">Transferase</keyword>
<evidence type="ECO:0000256" key="3">
    <source>
        <dbReference type="ARBA" id="ARBA00022691"/>
    </source>
</evidence>
<dbReference type="InterPro" id="IPR036388">
    <property type="entry name" value="WH-like_DNA-bd_sf"/>
</dbReference>
<dbReference type="Pfam" id="PF08100">
    <property type="entry name" value="Dimerisation"/>
    <property type="match status" value="1"/>
</dbReference>
<feature type="domain" description="O-methyltransferase C-terminal" evidence="4">
    <location>
        <begin position="101"/>
        <end position="303"/>
    </location>
</feature>
<protein>
    <submittedName>
        <fullName evidence="6">Methyltransferase</fullName>
    </submittedName>
</protein>
<dbReference type="GO" id="GO:0032259">
    <property type="term" value="P:methylation"/>
    <property type="evidence" value="ECO:0007669"/>
    <property type="project" value="UniProtKB-KW"/>
</dbReference>
<evidence type="ECO:0000259" key="4">
    <source>
        <dbReference type="Pfam" id="PF00891"/>
    </source>
</evidence>
<organism evidence="6 7">
    <name type="scientific">Lentzea flava</name>
    <dbReference type="NCBI Taxonomy" id="103732"/>
    <lineage>
        <taxon>Bacteria</taxon>
        <taxon>Bacillati</taxon>
        <taxon>Actinomycetota</taxon>
        <taxon>Actinomycetes</taxon>
        <taxon>Pseudonocardiales</taxon>
        <taxon>Pseudonocardiaceae</taxon>
        <taxon>Lentzea</taxon>
    </lineage>
</organism>
<dbReference type="InterPro" id="IPR036390">
    <property type="entry name" value="WH_DNA-bd_sf"/>
</dbReference>